<dbReference type="Pfam" id="PF06810">
    <property type="entry name" value="Phage_scaffold"/>
    <property type="match status" value="1"/>
</dbReference>
<accession>A0A8S5PDF9</accession>
<dbReference type="GO" id="GO:0019069">
    <property type="term" value="P:viral capsid assembly"/>
    <property type="evidence" value="ECO:0007669"/>
    <property type="project" value="InterPro"/>
</dbReference>
<proteinExistence type="predicted"/>
<organism evidence="3">
    <name type="scientific">Siphoviridae sp. ctjZA23</name>
    <dbReference type="NCBI Taxonomy" id="2825633"/>
    <lineage>
        <taxon>Viruses</taxon>
        <taxon>Duplodnaviria</taxon>
        <taxon>Heunggongvirae</taxon>
        <taxon>Uroviricota</taxon>
        <taxon>Caudoviricetes</taxon>
    </lineage>
</organism>
<evidence type="ECO:0000256" key="1">
    <source>
        <dbReference type="SAM" id="Coils"/>
    </source>
</evidence>
<dbReference type="EMBL" id="BK015389">
    <property type="protein sequence ID" value="DAE04491.1"/>
    <property type="molecule type" value="Genomic_DNA"/>
</dbReference>
<evidence type="ECO:0000313" key="3">
    <source>
        <dbReference type="EMBL" id="DAE04491.1"/>
    </source>
</evidence>
<reference evidence="3" key="1">
    <citation type="journal article" date="2021" name="Proc. Natl. Acad. Sci. U.S.A.">
        <title>A Catalog of Tens of Thousands of Viruses from Human Metagenomes Reveals Hidden Associations with Chronic Diseases.</title>
        <authorList>
            <person name="Tisza M.J."/>
            <person name="Buck C.B."/>
        </authorList>
    </citation>
    <scope>NUCLEOTIDE SEQUENCE</scope>
    <source>
        <strain evidence="3">CtjZA23</strain>
    </source>
</reference>
<feature type="coiled-coil region" evidence="1">
    <location>
        <begin position="30"/>
        <end position="92"/>
    </location>
</feature>
<protein>
    <submittedName>
        <fullName evidence="3">Minor structural protein</fullName>
    </submittedName>
</protein>
<feature type="region of interest" description="Disordered" evidence="2">
    <location>
        <begin position="148"/>
        <end position="179"/>
    </location>
</feature>
<name>A0A8S5PDF9_9CAUD</name>
<sequence>MSLKREMLVDAGIEDKETIERIMAAYGSAIKEAKSEVQAENDSLKTQLEQRDQAIKDLQAKEGASEEAKKQLENLQAQFESYKTENEANLAQVKKTNAVALALKDVGAHNSEDLMKFIDLDKIEIAEDGKPKLEETINGLKESSPYLFVTKEEPQEPQPKFALGGNPSAGGDSDLSPEDKALFAGFDSI</sequence>
<keyword evidence="1" id="KW-0175">Coiled coil</keyword>
<evidence type="ECO:0000256" key="2">
    <source>
        <dbReference type="SAM" id="MobiDB-lite"/>
    </source>
</evidence>
<dbReference type="InterPro" id="IPR009636">
    <property type="entry name" value="SCAF"/>
</dbReference>